<feature type="transmembrane region" description="Helical" evidence="1">
    <location>
        <begin position="302"/>
        <end position="320"/>
    </location>
</feature>
<evidence type="ECO:0000256" key="1">
    <source>
        <dbReference type="SAM" id="Phobius"/>
    </source>
</evidence>
<sequence length="365" mass="42728">MSLLFLNISFFNPLKKAVKDFSFLDVYYSESLGETTKISPKIIIINIEQKDRFQIAQLLQNLIKSNPKVIGLDIIFKEKKEVFSDSILASALNSDKVVQSYLIENKKIINNDPIFHNNKSKGYINLNFDSKTNVIREFIGIKKIDNKIYNSFSTEITKKFLEDKWEEFKYDKRLTKNKSIKYQGQLNSFLTFGFDEFELLDNKSIVKDKIVLLGYLGTPTGNIYDIEDKHFTPLNKEVAGKSIPDMNGIIVHANIINMLINNDFMFQVSDFWIGIFSFLFSFICIMYFIWLDKKNMVSFMSIKKLVLFIFTVVLMWFSLWLFKKGIVLKTTIIIATTLLSCAFIPYYKYLIKKIQTKIKWKSFFQ</sequence>
<protein>
    <recommendedName>
        <fullName evidence="2">CHASE2 domain-containing protein</fullName>
    </recommendedName>
</protein>
<gene>
    <name evidence="3" type="ORF">LPB138_06390</name>
</gene>
<feature type="domain" description="CHASE2" evidence="2">
    <location>
        <begin position="18"/>
        <end position="288"/>
    </location>
</feature>
<keyword evidence="1" id="KW-1133">Transmembrane helix</keyword>
<evidence type="ECO:0000259" key="2">
    <source>
        <dbReference type="SMART" id="SM01080"/>
    </source>
</evidence>
<feature type="transmembrane region" description="Helical" evidence="1">
    <location>
        <begin position="271"/>
        <end position="290"/>
    </location>
</feature>
<organism evidence="3 4">
    <name type="scientific">Urechidicola croceus</name>
    <dbReference type="NCBI Taxonomy" id="1850246"/>
    <lineage>
        <taxon>Bacteria</taxon>
        <taxon>Pseudomonadati</taxon>
        <taxon>Bacteroidota</taxon>
        <taxon>Flavobacteriia</taxon>
        <taxon>Flavobacteriales</taxon>
        <taxon>Flavobacteriaceae</taxon>
        <taxon>Urechidicola</taxon>
    </lineage>
</organism>
<name>A0A1D8P6Y0_9FLAO</name>
<dbReference type="AlphaFoldDB" id="A0A1D8P6Y0"/>
<keyword evidence="1" id="KW-0812">Transmembrane</keyword>
<reference evidence="3 4" key="1">
    <citation type="submission" date="2016-10" db="EMBL/GenBank/DDBJ databases">
        <title>Lutibacter sp. LPB0138, isolated from marine gastropod.</title>
        <authorList>
            <person name="Kim E."/>
            <person name="Yi H."/>
        </authorList>
    </citation>
    <scope>NUCLEOTIDE SEQUENCE [LARGE SCALE GENOMIC DNA]</scope>
    <source>
        <strain evidence="3 4">LPB0138</strain>
    </source>
</reference>
<dbReference type="KEGG" id="lul:LPB138_06390"/>
<dbReference type="EMBL" id="CP017478">
    <property type="protein sequence ID" value="AOW20329.1"/>
    <property type="molecule type" value="Genomic_DNA"/>
</dbReference>
<dbReference type="InterPro" id="IPR007890">
    <property type="entry name" value="CHASE2"/>
</dbReference>
<dbReference type="SMART" id="SM01080">
    <property type="entry name" value="CHASE2"/>
    <property type="match status" value="1"/>
</dbReference>
<feature type="transmembrane region" description="Helical" evidence="1">
    <location>
        <begin position="326"/>
        <end position="347"/>
    </location>
</feature>
<keyword evidence="4" id="KW-1185">Reference proteome</keyword>
<dbReference type="STRING" id="1850246.LPB138_06390"/>
<evidence type="ECO:0000313" key="4">
    <source>
        <dbReference type="Proteomes" id="UP000176050"/>
    </source>
</evidence>
<evidence type="ECO:0000313" key="3">
    <source>
        <dbReference type="EMBL" id="AOW20329.1"/>
    </source>
</evidence>
<accession>A0A1D8P6Y0</accession>
<dbReference type="Pfam" id="PF05226">
    <property type="entry name" value="CHASE2"/>
    <property type="match status" value="1"/>
</dbReference>
<keyword evidence="1" id="KW-0472">Membrane</keyword>
<dbReference type="Proteomes" id="UP000176050">
    <property type="component" value="Chromosome"/>
</dbReference>
<proteinExistence type="predicted"/>